<keyword evidence="1" id="KW-0812">Transmembrane</keyword>
<reference evidence="2 3" key="1">
    <citation type="submission" date="2018-10" db="EMBL/GenBank/DDBJ databases">
        <title>Genomic Encyclopedia of Type Strains, Phase IV (KMG-IV): sequencing the most valuable type-strain genomes for metagenomic binning, comparative biology and taxonomic classification.</title>
        <authorList>
            <person name="Goeker M."/>
        </authorList>
    </citation>
    <scope>NUCLEOTIDE SEQUENCE [LARGE SCALE GENOMIC DNA]</scope>
    <source>
        <strain evidence="2 3">DSM 4734</strain>
    </source>
</reference>
<accession>A0A495DCJ8</accession>
<keyword evidence="1" id="KW-0472">Membrane</keyword>
<sequence>MAAFLGCGTLVSILVISVIGSIWTKRKTPAITHTSTDHDLMIRNFWIVACCVCVSFAVLSGFLIALVVYVEVT</sequence>
<feature type="transmembrane region" description="Helical" evidence="1">
    <location>
        <begin position="44"/>
        <end position="70"/>
    </location>
</feature>
<keyword evidence="1" id="KW-1133">Transmembrane helix</keyword>
<evidence type="ECO:0000313" key="3">
    <source>
        <dbReference type="Proteomes" id="UP000273675"/>
    </source>
</evidence>
<evidence type="ECO:0000313" key="2">
    <source>
        <dbReference type="EMBL" id="RKR00041.1"/>
    </source>
</evidence>
<name>A0A495DCJ8_9PROT</name>
<evidence type="ECO:0000256" key="1">
    <source>
        <dbReference type="SAM" id="Phobius"/>
    </source>
</evidence>
<comment type="caution">
    <text evidence="2">The sequence shown here is derived from an EMBL/GenBank/DDBJ whole genome shotgun (WGS) entry which is preliminary data.</text>
</comment>
<dbReference type="Proteomes" id="UP000273675">
    <property type="component" value="Unassembled WGS sequence"/>
</dbReference>
<dbReference type="AlphaFoldDB" id="A0A495DCJ8"/>
<gene>
    <name evidence="2" type="ORF">C7435_1239</name>
</gene>
<protein>
    <submittedName>
        <fullName evidence="2">Uncharacterized protein</fullName>
    </submittedName>
</protein>
<proteinExistence type="predicted"/>
<dbReference type="EMBL" id="RBIM01000003">
    <property type="protein sequence ID" value="RKR00041.1"/>
    <property type="molecule type" value="Genomic_DNA"/>
</dbReference>
<organism evidence="2 3">
    <name type="scientific">Maricaulis maris</name>
    <dbReference type="NCBI Taxonomy" id="74318"/>
    <lineage>
        <taxon>Bacteria</taxon>
        <taxon>Pseudomonadati</taxon>
        <taxon>Pseudomonadota</taxon>
        <taxon>Alphaproteobacteria</taxon>
        <taxon>Maricaulales</taxon>
        <taxon>Maricaulaceae</taxon>
        <taxon>Maricaulis</taxon>
    </lineage>
</organism>
<dbReference type="RefSeq" id="WP_143742918.1">
    <property type="nucleotide sequence ID" value="NZ_RBIM01000003.1"/>
</dbReference>